<reference evidence="2 3" key="1">
    <citation type="journal article" date="2016" name="Genome Announc.">
        <title>Complete Genome Sequence of Thiostrepton-Producing Streptomyces laurentii ATCC 31255.</title>
        <authorList>
            <person name="Doi K."/>
            <person name="Fujino Y."/>
            <person name="Nagayoshi Y."/>
            <person name="Ohshima T."/>
            <person name="Ogata S."/>
        </authorList>
    </citation>
    <scope>NUCLEOTIDE SEQUENCE [LARGE SCALE GENOMIC DNA]</scope>
    <source>
        <strain evidence="2 3">ATCC 31255</strain>
    </source>
</reference>
<reference evidence="4" key="2">
    <citation type="submission" date="2020-08" db="PDB data bank">
        <title>crystal structure of TsrL.</title>
        <authorList>
            <person name="Li Y."/>
            <person name="Pan L.F."/>
        </authorList>
    </citation>
    <scope>X-RAY CRYSTALLOGRAPHY (2.00 ANGSTROMS) OF 4-371</scope>
</reference>
<organism evidence="2 3">
    <name type="scientific">Streptomyces laurentii</name>
    <dbReference type="NCBI Taxonomy" id="39478"/>
    <lineage>
        <taxon>Bacteria</taxon>
        <taxon>Bacillati</taxon>
        <taxon>Actinomycetota</taxon>
        <taxon>Actinomycetes</taxon>
        <taxon>Kitasatosporales</taxon>
        <taxon>Streptomycetaceae</taxon>
        <taxon>Streptomyces</taxon>
    </lineage>
</organism>
<evidence type="ECO:0000313" key="2">
    <source>
        <dbReference type="EMBL" id="BAU84768.1"/>
    </source>
</evidence>
<keyword evidence="3" id="KW-1185">Reference proteome</keyword>
<accession>A0A169NNQ0</accession>
<dbReference type="SMR" id="A0A169NNQ0"/>
<dbReference type="PDB" id="7CWW">
    <property type="method" value="X-ray"/>
    <property type="resolution" value="2.00 A"/>
    <property type="chains" value="A=4-371"/>
</dbReference>
<gene>
    <name evidence="2" type="ORF">SLA_3866</name>
</gene>
<dbReference type="EMBL" id="AP017424">
    <property type="protein sequence ID" value="BAU84768.1"/>
    <property type="molecule type" value="Genomic_DNA"/>
</dbReference>
<proteinExistence type="evidence at protein level"/>
<dbReference type="NCBIfam" id="TIGR03891">
    <property type="entry name" value="thiopep_ocin"/>
    <property type="match status" value="1"/>
</dbReference>
<protein>
    <submittedName>
        <fullName evidence="2">TsrE protein</fullName>
    </submittedName>
</protein>
<evidence type="ECO:0000259" key="1">
    <source>
        <dbReference type="Pfam" id="PF14028"/>
    </source>
</evidence>
<dbReference type="KEGG" id="slau:SLA_3866"/>
<keyword evidence="4" id="KW-0002">3D-structure</keyword>
<name>A0A169NNQ0_STRLU</name>
<feature type="domain" description="Thiopeptide-type bacteriocin biosynthesis" evidence="1">
    <location>
        <begin position="20"/>
        <end position="232"/>
    </location>
</feature>
<dbReference type="Pfam" id="PF14028">
    <property type="entry name" value="Lant_dehydr_C"/>
    <property type="match status" value="1"/>
</dbReference>
<dbReference type="AlphaFoldDB" id="A0A169NNQ0"/>
<evidence type="ECO:0000313" key="3">
    <source>
        <dbReference type="Proteomes" id="UP000217676"/>
    </source>
</evidence>
<dbReference type="Proteomes" id="UP000217676">
    <property type="component" value="Chromosome"/>
</dbReference>
<dbReference type="InterPro" id="IPR023809">
    <property type="entry name" value="Thiopep_bacteriocin_synth_dom"/>
</dbReference>
<sequence>MSVMSTSEQKDLTVSVPWSVQEDLLLDVAAPLLDESVELGETDSWFYLRENHGGRPFLRLRFASRSPSVERRLKSRILAHVGPTIDAGDVFTYQPYNHEHDWLGGTAGLGLAENFWTETTPLALDTLRATRGNRALRLAVAFDFLVCTGVMLAPHLPPSIAKFGYKAGYLSYLATFEGYMLLIRDPEGTRAKHAQRYEKNRELLRPRLRTLVEQMSEPDGELTDVPELAREWLVRLRDYVPALQKGFDEGRFYLYATPRKAETAKLTPSPDGLYRRPDVEWLSDLPEPPVAGIHRAIADNTYYQGMIREDRRFLASRLAQAYTNWHLYRLGFLLADRYTLFYLIARAFEEEYDLDAAALIRSVRPEAEVAG</sequence>
<evidence type="ECO:0007829" key="4">
    <source>
        <dbReference type="PDB" id="7CWW"/>
    </source>
</evidence>